<protein>
    <recommendedName>
        <fullName evidence="3">Cytidylate kinase-like family protein</fullName>
    </recommendedName>
</protein>
<dbReference type="OrthoDB" id="7314861at2"/>
<dbReference type="Pfam" id="PF13189">
    <property type="entry name" value="Cytidylate_kin2"/>
    <property type="match status" value="1"/>
</dbReference>
<dbReference type="EMBL" id="CP034563">
    <property type="protein sequence ID" value="AZQ65219.1"/>
    <property type="molecule type" value="Genomic_DNA"/>
</dbReference>
<sequence length="244" mass="28550">MENYIYNYLAASNLEEIKTPQSKGLIFTLSRDFGTNIKNCATELVEKLNKERVGFSICKKKWALIDSVILSNISKELKIGYDALNQFVPIEHKSIFDQILHGLDFNRSQLDDNLHKAIQTVIYSYFERGNVVFLGRGAAYFTNQLDNVINFKIKSSDENRIHRYAEKNKVNYHYAKEVVRRKAKRRNDFLSYISKGKHQSYDFVLNRDIMDDETLTSLLFDLCKNKEIQCKTYSEVNQLKNKNM</sequence>
<dbReference type="Gene3D" id="3.40.50.300">
    <property type="entry name" value="P-loop containing nucleotide triphosphate hydrolases"/>
    <property type="match status" value="1"/>
</dbReference>
<evidence type="ECO:0000313" key="2">
    <source>
        <dbReference type="Proteomes" id="UP000267268"/>
    </source>
</evidence>
<proteinExistence type="predicted"/>
<dbReference type="InterPro" id="IPR027417">
    <property type="entry name" value="P-loop_NTPase"/>
</dbReference>
<keyword evidence="2" id="KW-1185">Reference proteome</keyword>
<evidence type="ECO:0000313" key="1">
    <source>
        <dbReference type="EMBL" id="AZQ65219.1"/>
    </source>
</evidence>
<dbReference type="KEGG" id="fll:EI427_23685"/>
<reference evidence="1 2" key="1">
    <citation type="submission" date="2018-12" db="EMBL/GenBank/DDBJ databases">
        <title>Flammeovirga pectinis sp. nov., isolated from the gut of the Korean scallop, Patinopecten yessoensis.</title>
        <authorList>
            <person name="Bae J.-W."/>
            <person name="Jeong Y.-S."/>
            <person name="Kang W."/>
        </authorList>
    </citation>
    <scope>NUCLEOTIDE SEQUENCE [LARGE SCALE GENOMIC DNA]</scope>
    <source>
        <strain evidence="1 2">L12M1</strain>
    </source>
</reference>
<accession>A0A3S9PAP1</accession>
<evidence type="ECO:0008006" key="3">
    <source>
        <dbReference type="Google" id="ProtNLM"/>
    </source>
</evidence>
<dbReference type="RefSeq" id="WP_126619726.1">
    <property type="nucleotide sequence ID" value="NZ_CP034563.1"/>
</dbReference>
<name>A0A3S9PAP1_9BACT</name>
<dbReference type="AlphaFoldDB" id="A0A3S9PAP1"/>
<organism evidence="1 2">
    <name type="scientific">Flammeovirga pectinis</name>
    <dbReference type="NCBI Taxonomy" id="2494373"/>
    <lineage>
        <taxon>Bacteria</taxon>
        <taxon>Pseudomonadati</taxon>
        <taxon>Bacteroidota</taxon>
        <taxon>Cytophagia</taxon>
        <taxon>Cytophagales</taxon>
        <taxon>Flammeovirgaceae</taxon>
        <taxon>Flammeovirga</taxon>
    </lineage>
</organism>
<dbReference type="Proteomes" id="UP000267268">
    <property type="component" value="Chromosome 2"/>
</dbReference>
<gene>
    <name evidence="1" type="ORF">EI427_23685</name>
</gene>